<keyword evidence="2" id="KW-0547">Nucleotide-binding</keyword>
<dbReference type="EMBL" id="BMAT01005589">
    <property type="protein sequence ID" value="GFR96584.1"/>
    <property type="molecule type" value="Genomic_DNA"/>
</dbReference>
<evidence type="ECO:0000256" key="1">
    <source>
        <dbReference type="ARBA" id="ARBA00007381"/>
    </source>
</evidence>
<dbReference type="Pfam" id="PF00012">
    <property type="entry name" value="HSP70"/>
    <property type="match status" value="1"/>
</dbReference>
<accession>A0AAV4HG27</accession>
<dbReference type="Proteomes" id="UP000762676">
    <property type="component" value="Unassembled WGS sequence"/>
</dbReference>
<reference evidence="5 6" key="1">
    <citation type="journal article" date="2021" name="Elife">
        <title>Chloroplast acquisition without the gene transfer in kleptoplastic sea slugs, Plakobranchus ocellatus.</title>
        <authorList>
            <person name="Maeda T."/>
            <person name="Takahashi S."/>
            <person name="Yoshida T."/>
            <person name="Shimamura S."/>
            <person name="Takaki Y."/>
            <person name="Nagai Y."/>
            <person name="Toyoda A."/>
            <person name="Suzuki Y."/>
            <person name="Arimoto A."/>
            <person name="Ishii H."/>
            <person name="Satoh N."/>
            <person name="Nishiyama T."/>
            <person name="Hasebe M."/>
            <person name="Maruyama T."/>
            <person name="Minagawa J."/>
            <person name="Obokata J."/>
            <person name="Shigenobu S."/>
        </authorList>
    </citation>
    <scope>NUCLEOTIDE SEQUENCE [LARGE SCALE GENOMIC DNA]</scope>
</reference>
<comment type="similarity">
    <text evidence="1">Belongs to the heat shock protein 70 family.</text>
</comment>
<comment type="caution">
    <text evidence="5">The sequence shown here is derived from an EMBL/GenBank/DDBJ whole genome shotgun (WGS) entry which is preliminary data.</text>
</comment>
<sequence length="108" mass="11985">MILMRLCWKEVPPKSNSLSKISSVERSQAEASDPDEAVAYNAAVQAGVLSGENLLVGWLNFNVSFQRQGYRRRLGGLKACCHTVIRCTWDNDDILLTKTTLLTMTPLA</sequence>
<protein>
    <submittedName>
        <fullName evidence="5">78 kDa glucose-regulated protein</fullName>
    </submittedName>
</protein>
<proteinExistence type="inferred from homology"/>
<gene>
    <name evidence="5" type="ORF">ElyMa_002724300</name>
</gene>
<feature type="compositionally biased region" description="Polar residues" evidence="4">
    <location>
        <begin position="14"/>
        <end position="30"/>
    </location>
</feature>
<keyword evidence="3" id="KW-0067">ATP-binding</keyword>
<dbReference type="GO" id="GO:0140662">
    <property type="term" value="F:ATP-dependent protein folding chaperone"/>
    <property type="evidence" value="ECO:0007669"/>
    <property type="project" value="InterPro"/>
</dbReference>
<evidence type="ECO:0000313" key="6">
    <source>
        <dbReference type="Proteomes" id="UP000762676"/>
    </source>
</evidence>
<dbReference type="AlphaFoldDB" id="A0AAV4HG27"/>
<evidence type="ECO:0000256" key="4">
    <source>
        <dbReference type="SAM" id="MobiDB-lite"/>
    </source>
</evidence>
<evidence type="ECO:0000256" key="3">
    <source>
        <dbReference type="ARBA" id="ARBA00022840"/>
    </source>
</evidence>
<feature type="region of interest" description="Disordered" evidence="4">
    <location>
        <begin position="13"/>
        <end position="33"/>
    </location>
</feature>
<dbReference type="GO" id="GO:0005524">
    <property type="term" value="F:ATP binding"/>
    <property type="evidence" value="ECO:0007669"/>
    <property type="project" value="UniProtKB-KW"/>
</dbReference>
<organism evidence="5 6">
    <name type="scientific">Elysia marginata</name>
    <dbReference type="NCBI Taxonomy" id="1093978"/>
    <lineage>
        <taxon>Eukaryota</taxon>
        <taxon>Metazoa</taxon>
        <taxon>Spiralia</taxon>
        <taxon>Lophotrochozoa</taxon>
        <taxon>Mollusca</taxon>
        <taxon>Gastropoda</taxon>
        <taxon>Heterobranchia</taxon>
        <taxon>Euthyneura</taxon>
        <taxon>Panpulmonata</taxon>
        <taxon>Sacoglossa</taxon>
        <taxon>Placobranchoidea</taxon>
        <taxon>Plakobranchidae</taxon>
        <taxon>Elysia</taxon>
    </lineage>
</organism>
<dbReference type="InterPro" id="IPR013126">
    <property type="entry name" value="Hsp_70_fam"/>
</dbReference>
<evidence type="ECO:0000313" key="5">
    <source>
        <dbReference type="EMBL" id="GFR96584.1"/>
    </source>
</evidence>
<evidence type="ECO:0000256" key="2">
    <source>
        <dbReference type="ARBA" id="ARBA00022741"/>
    </source>
</evidence>
<name>A0AAV4HG27_9GAST</name>
<keyword evidence="6" id="KW-1185">Reference proteome</keyword>